<evidence type="ECO:0008006" key="3">
    <source>
        <dbReference type="Google" id="ProtNLM"/>
    </source>
</evidence>
<name>A0ABW4J6G2_9LACO</name>
<keyword evidence="2" id="KW-1185">Reference proteome</keyword>
<dbReference type="EMBL" id="JBHTOP010000022">
    <property type="protein sequence ID" value="MFD1671941.1"/>
    <property type="molecule type" value="Genomic_DNA"/>
</dbReference>
<proteinExistence type="predicted"/>
<dbReference type="Proteomes" id="UP001597267">
    <property type="component" value="Unassembled WGS sequence"/>
</dbReference>
<dbReference type="Gene3D" id="2.60.120.10">
    <property type="entry name" value="Jelly Rolls"/>
    <property type="match status" value="1"/>
</dbReference>
<dbReference type="RefSeq" id="WP_125715843.1">
    <property type="nucleotide sequence ID" value="NZ_JBHTOP010000022.1"/>
</dbReference>
<comment type="caution">
    <text evidence="1">The sequence shown here is derived from an EMBL/GenBank/DDBJ whole genome shotgun (WGS) entry which is preliminary data.</text>
</comment>
<protein>
    <recommendedName>
        <fullName evidence="3">Cupin</fullName>
    </recommendedName>
</protein>
<dbReference type="SUPFAM" id="SSF51182">
    <property type="entry name" value="RmlC-like cupins"/>
    <property type="match status" value="1"/>
</dbReference>
<dbReference type="InterPro" id="IPR011051">
    <property type="entry name" value="RmlC_Cupin_sf"/>
</dbReference>
<evidence type="ECO:0000313" key="1">
    <source>
        <dbReference type="EMBL" id="MFD1671941.1"/>
    </source>
</evidence>
<gene>
    <name evidence="1" type="ORF">ACFQ5M_07535</name>
</gene>
<reference evidence="2" key="1">
    <citation type="journal article" date="2019" name="Int. J. Syst. Evol. Microbiol.">
        <title>The Global Catalogue of Microorganisms (GCM) 10K type strain sequencing project: providing services to taxonomists for standard genome sequencing and annotation.</title>
        <authorList>
            <consortium name="The Broad Institute Genomics Platform"/>
            <consortium name="The Broad Institute Genome Sequencing Center for Infectious Disease"/>
            <person name="Wu L."/>
            <person name="Ma J."/>
        </authorList>
    </citation>
    <scope>NUCLEOTIDE SEQUENCE [LARGE SCALE GENOMIC DNA]</scope>
    <source>
        <strain evidence="2">CCM 8896</strain>
    </source>
</reference>
<organism evidence="1 2">
    <name type="scientific">Agrilactobacillus yilanensis</name>
    <dbReference type="NCBI Taxonomy" id="2485997"/>
    <lineage>
        <taxon>Bacteria</taxon>
        <taxon>Bacillati</taxon>
        <taxon>Bacillota</taxon>
        <taxon>Bacilli</taxon>
        <taxon>Lactobacillales</taxon>
        <taxon>Lactobacillaceae</taxon>
        <taxon>Agrilactobacillus</taxon>
    </lineage>
</organism>
<accession>A0ABW4J6G2</accession>
<dbReference type="InterPro" id="IPR014710">
    <property type="entry name" value="RmlC-like_jellyroll"/>
</dbReference>
<sequence>MEILEGQQGQIVHEHIYDKGGQRIGHRILPKGMNNDSIQLHPAPAHGVIITVRGRIEFGTEDGPVELYPGKVAVMEKGDLHYMKAIEDSEVFVVLDLDK</sequence>
<evidence type="ECO:0000313" key="2">
    <source>
        <dbReference type="Proteomes" id="UP001597267"/>
    </source>
</evidence>